<dbReference type="Proteomes" id="UP000035947">
    <property type="component" value="Unassembled WGS sequence"/>
</dbReference>
<gene>
    <name evidence="1" type="ORF">SQ03_29685</name>
</gene>
<keyword evidence="2" id="KW-1185">Reference proteome</keyword>
<name>A0ABR5GP28_9HYPH</name>
<protein>
    <submittedName>
        <fullName evidence="1">Uncharacterized protein</fullName>
    </submittedName>
</protein>
<dbReference type="EMBL" id="JXOD01000383">
    <property type="protein sequence ID" value="KMO10613.1"/>
    <property type="molecule type" value="Genomic_DNA"/>
</dbReference>
<evidence type="ECO:0000313" key="2">
    <source>
        <dbReference type="Proteomes" id="UP000035947"/>
    </source>
</evidence>
<accession>A0ABR5GP28</accession>
<comment type="caution">
    <text evidence="1">The sequence shown here is derived from an EMBL/GenBank/DDBJ whole genome shotgun (WGS) entry which is preliminary data.</text>
</comment>
<evidence type="ECO:0000313" key="1">
    <source>
        <dbReference type="EMBL" id="KMO10613.1"/>
    </source>
</evidence>
<feature type="non-terminal residue" evidence="1">
    <location>
        <position position="1"/>
    </location>
</feature>
<proteinExistence type="predicted"/>
<organism evidence="1 2">
    <name type="scientific">Methylobacterium platani JCM 14648</name>
    <dbReference type="NCBI Taxonomy" id="1295136"/>
    <lineage>
        <taxon>Bacteria</taxon>
        <taxon>Pseudomonadati</taxon>
        <taxon>Pseudomonadota</taxon>
        <taxon>Alphaproteobacteria</taxon>
        <taxon>Hyphomicrobiales</taxon>
        <taxon>Methylobacteriaceae</taxon>
        <taxon>Methylobacterium</taxon>
    </lineage>
</organism>
<reference evidence="1 2" key="1">
    <citation type="submission" date="2015-01" db="EMBL/GenBank/DDBJ databases">
        <title>Genome sequencing of Methylobacterium platani JCM14648 type strain.</title>
        <authorList>
            <person name="Chaudhry V."/>
            <person name="Patil P.B."/>
        </authorList>
    </citation>
    <scope>NUCLEOTIDE SEQUENCE [LARGE SCALE GENOMIC DNA]</scope>
    <source>
        <strain evidence="1 2">JCM 14648</strain>
    </source>
</reference>
<sequence>TGGEGRLVLDGPGLAALPEAVALRVAGLALAELRSPVPEAPTYPPRLERLERVVLDTVLPALRDGRPCRRTVAGILLAAGGGRLTLSPEPPRRGRARPG</sequence>